<dbReference type="Pfam" id="PF01926">
    <property type="entry name" value="MMR_HSR1"/>
    <property type="match status" value="1"/>
</dbReference>
<feature type="domain" description="OBG-type G" evidence="8">
    <location>
        <begin position="3"/>
        <end position="256"/>
    </location>
</feature>
<dbReference type="Gene3D" id="3.40.50.300">
    <property type="entry name" value="P-loop containing nucleotide triphosphate hydrolases"/>
    <property type="match status" value="1"/>
</dbReference>
<dbReference type="PANTHER" id="PTHR23305:SF18">
    <property type="entry name" value="OBG-TYPE G DOMAIN-CONTAINING PROTEIN"/>
    <property type="match status" value="1"/>
</dbReference>
<dbReference type="GO" id="GO:0016887">
    <property type="term" value="F:ATP hydrolysis activity"/>
    <property type="evidence" value="ECO:0007669"/>
    <property type="project" value="UniProtKB-UniRule"/>
</dbReference>
<dbReference type="InterPro" id="IPR031167">
    <property type="entry name" value="G_OBG"/>
</dbReference>
<keyword evidence="4 6" id="KW-0067">ATP-binding</keyword>
<evidence type="ECO:0000256" key="4">
    <source>
        <dbReference type="ARBA" id="ARBA00022840"/>
    </source>
</evidence>
<dbReference type="SUPFAM" id="SSF81271">
    <property type="entry name" value="TGS-like"/>
    <property type="match status" value="1"/>
</dbReference>
<dbReference type="FunFam" id="1.10.150.300:FF:000001">
    <property type="entry name" value="Ribosome-binding ATPase YchF"/>
    <property type="match status" value="1"/>
</dbReference>
<dbReference type="InterPro" id="IPR006073">
    <property type="entry name" value="GTP-bd"/>
</dbReference>
<reference evidence="10 11" key="1">
    <citation type="journal article" date="2011" name="Genome Biol. Evol.">
        <title>Reductive evolution of bacterial genome in insect gut environment.</title>
        <authorList>
            <person name="Nikoh N."/>
            <person name="Hosokawa T."/>
            <person name="Ohshima K."/>
            <person name="Hattori M."/>
            <person name="Fukatsu T."/>
        </authorList>
    </citation>
    <scope>NUCLEOTIDE SEQUENCE [LARGE SCALE GENOMIC DNA]</scope>
    <source>
        <strain evidence="10 11">Mpkobe</strain>
    </source>
</reference>
<evidence type="ECO:0000313" key="10">
    <source>
        <dbReference type="EMBL" id="BAH83271.1"/>
    </source>
</evidence>
<proteinExistence type="inferred from homology"/>
<dbReference type="GO" id="GO:0005524">
    <property type="term" value="F:ATP binding"/>
    <property type="evidence" value="ECO:0007669"/>
    <property type="project" value="UniProtKB-UniRule"/>
</dbReference>
<evidence type="ECO:0000259" key="8">
    <source>
        <dbReference type="PROSITE" id="PS51710"/>
    </source>
</evidence>
<dbReference type="PROSITE" id="PS51880">
    <property type="entry name" value="TGS"/>
    <property type="match status" value="1"/>
</dbReference>
<dbReference type="InterPro" id="IPR023192">
    <property type="entry name" value="TGS-like_dom_sf"/>
</dbReference>
<dbReference type="PRINTS" id="PR00326">
    <property type="entry name" value="GTP1OBG"/>
</dbReference>
<keyword evidence="5" id="KW-0460">Magnesium</keyword>
<evidence type="ECO:0000256" key="6">
    <source>
        <dbReference type="HAMAP-Rule" id="MF_00944"/>
    </source>
</evidence>
<comment type="cofactor">
    <cofactor evidence="1">
        <name>Mg(2+)</name>
        <dbReference type="ChEBI" id="CHEBI:18420"/>
    </cofactor>
</comment>
<keyword evidence="7" id="KW-0175">Coiled coil</keyword>
<evidence type="ECO:0000256" key="7">
    <source>
        <dbReference type="SAM" id="Coils"/>
    </source>
</evidence>
<dbReference type="HAMAP" id="MF_00944">
    <property type="entry name" value="YchF_OLA1_ATPase"/>
    <property type="match status" value="1"/>
</dbReference>
<accession>C5WD65</accession>
<dbReference type="KEGG" id="icp:ICMP_418"/>
<dbReference type="InterPro" id="IPR013029">
    <property type="entry name" value="YchF_C"/>
</dbReference>
<dbReference type="FunFam" id="3.10.20.30:FF:000001">
    <property type="entry name" value="Ribosome-binding ATPase YchF"/>
    <property type="match status" value="1"/>
</dbReference>
<dbReference type="Gene3D" id="1.10.150.300">
    <property type="entry name" value="TGS-like domain"/>
    <property type="match status" value="1"/>
</dbReference>
<keyword evidence="3 6" id="KW-0547">Nucleotide-binding</keyword>
<protein>
    <recommendedName>
        <fullName evidence="6">Ribosome-binding ATPase YchF</fullName>
    </recommendedName>
</protein>
<feature type="coiled-coil region" evidence="7">
    <location>
        <begin position="137"/>
        <end position="164"/>
    </location>
</feature>
<evidence type="ECO:0000259" key="9">
    <source>
        <dbReference type="PROSITE" id="PS51880"/>
    </source>
</evidence>
<dbReference type="OrthoDB" id="9810373at2"/>
<feature type="domain" description="TGS" evidence="9">
    <location>
        <begin position="278"/>
        <end position="361"/>
    </location>
</feature>
<dbReference type="GO" id="GO:0005525">
    <property type="term" value="F:GTP binding"/>
    <property type="evidence" value="ECO:0007669"/>
    <property type="project" value="InterPro"/>
</dbReference>
<dbReference type="InterPro" id="IPR004396">
    <property type="entry name" value="ATPase_YchF/OLA1"/>
</dbReference>
<dbReference type="Pfam" id="PF06071">
    <property type="entry name" value="YchF-GTPase_C"/>
    <property type="match status" value="1"/>
</dbReference>
<feature type="binding site" evidence="6">
    <location>
        <begin position="12"/>
        <end position="17"/>
    </location>
    <ligand>
        <name>ATP</name>
        <dbReference type="ChEBI" id="CHEBI:30616"/>
    </ligand>
</feature>
<dbReference type="Proteomes" id="UP000061704">
    <property type="component" value="Chromosome"/>
</dbReference>
<dbReference type="InterPro" id="IPR027417">
    <property type="entry name" value="P-loop_NTPase"/>
</dbReference>
<name>C5WD65_9ENTR</name>
<dbReference type="CDD" id="cd01900">
    <property type="entry name" value="YchF"/>
    <property type="match status" value="1"/>
</dbReference>
<keyword evidence="2" id="KW-0479">Metal-binding</keyword>
<keyword evidence="11" id="KW-1185">Reference proteome</keyword>
<dbReference type="GO" id="GO:0046872">
    <property type="term" value="F:metal ion binding"/>
    <property type="evidence" value="ECO:0007669"/>
    <property type="project" value="UniProtKB-KW"/>
</dbReference>
<dbReference type="PIRSF" id="PIRSF006641">
    <property type="entry name" value="CHP00092"/>
    <property type="match status" value="1"/>
</dbReference>
<evidence type="ECO:0000313" key="11">
    <source>
        <dbReference type="Proteomes" id="UP000061704"/>
    </source>
</evidence>
<dbReference type="PROSITE" id="PS51710">
    <property type="entry name" value="G_OBG"/>
    <property type="match status" value="1"/>
</dbReference>
<dbReference type="Gene3D" id="3.10.20.30">
    <property type="match status" value="1"/>
</dbReference>
<evidence type="ECO:0000256" key="5">
    <source>
        <dbReference type="ARBA" id="ARBA00022842"/>
    </source>
</evidence>
<sequence length="363" mass="41174">MGFKCSIIGLPNVGKSTIFNALTHANIKTDNFPFCTIEPNVGVVSVPDYRLDQIATIVQPQKIVPTFMKFMDIAGLVKGAYKGEGLGNQFLNNIRDTEAIGHVVRCFEDEKIIHISGAVNPIADIKVVNNELILSDIEICERSIHRLQQNKRKVKENITEEINVLEKCLWHLEKSNMLRSLELSYTEKKIIAPLKLLTLKPIMYIANINEDGFQDNPYLDQLYIIAQKEHAVVVPICAKIESDIVKLTKTERHQFMLAMGLKEPCINCLIRHGYKLLGLQVYFTVGKKELRAWTVPLGATALYAAGKIHEDFKKGFIRARIISFKDFIDYKGEKGAKEAGKMRYEGREYIVQDGDIINFLFNV</sequence>
<dbReference type="RefSeq" id="WP_041069453.1">
    <property type="nucleotide sequence ID" value="NZ_AP010872.1"/>
</dbReference>
<dbReference type="InterPro" id="IPR012675">
    <property type="entry name" value="Beta-grasp_dom_sf"/>
</dbReference>
<dbReference type="AlphaFoldDB" id="C5WD65"/>
<evidence type="ECO:0000256" key="1">
    <source>
        <dbReference type="ARBA" id="ARBA00001946"/>
    </source>
</evidence>
<dbReference type="InterPro" id="IPR041706">
    <property type="entry name" value="YchF_N"/>
</dbReference>
<dbReference type="GO" id="GO:0043023">
    <property type="term" value="F:ribosomal large subunit binding"/>
    <property type="evidence" value="ECO:0007669"/>
    <property type="project" value="UniProtKB-UniRule"/>
</dbReference>
<dbReference type="PANTHER" id="PTHR23305">
    <property type="entry name" value="OBG GTPASE FAMILY"/>
    <property type="match status" value="1"/>
</dbReference>
<dbReference type="GO" id="GO:0005737">
    <property type="term" value="C:cytoplasm"/>
    <property type="evidence" value="ECO:0007669"/>
    <property type="project" value="TreeGrafter"/>
</dbReference>
<dbReference type="SUPFAM" id="SSF52540">
    <property type="entry name" value="P-loop containing nucleoside triphosphate hydrolases"/>
    <property type="match status" value="1"/>
</dbReference>
<dbReference type="STRING" id="476281.ICMP_418"/>
<dbReference type="EMBL" id="AP010872">
    <property type="protein sequence ID" value="BAH83271.1"/>
    <property type="molecule type" value="Genomic_DNA"/>
</dbReference>
<comment type="function">
    <text evidence="6">ATPase that binds to both the 70S ribosome and the 50S ribosomal subunit in a nucleotide-independent manner.</text>
</comment>
<dbReference type="InterPro" id="IPR004095">
    <property type="entry name" value="TGS"/>
</dbReference>
<gene>
    <name evidence="6 10" type="primary">ychF</name>
    <name evidence="10" type="ORF">ICMP_418</name>
</gene>
<organism evidence="10 11">
    <name type="scientific">Candidatus Ishikawaella capsulata Mpkobe</name>
    <dbReference type="NCBI Taxonomy" id="476281"/>
    <lineage>
        <taxon>Bacteria</taxon>
        <taxon>Pseudomonadati</taxon>
        <taxon>Pseudomonadota</taxon>
        <taxon>Gammaproteobacteria</taxon>
        <taxon>Enterobacterales</taxon>
        <taxon>Enterobacteriaceae</taxon>
        <taxon>Candidatus Ishikawella</taxon>
    </lineage>
</organism>
<dbReference type="HOGENOM" id="CLU_018395_0_1_6"/>
<dbReference type="NCBIfam" id="TIGR00092">
    <property type="entry name" value="redox-regulated ATPase YchF"/>
    <property type="match status" value="1"/>
</dbReference>
<dbReference type="InterPro" id="IPR012676">
    <property type="entry name" value="TGS-like"/>
</dbReference>
<evidence type="ECO:0000256" key="2">
    <source>
        <dbReference type="ARBA" id="ARBA00022723"/>
    </source>
</evidence>
<comment type="similarity">
    <text evidence="6">Belongs to the TRAFAC class OBG-HflX-like GTPase superfamily. OBG GTPase family. YchF/OLA1 subfamily.</text>
</comment>
<evidence type="ECO:0000256" key="3">
    <source>
        <dbReference type="ARBA" id="ARBA00022741"/>
    </source>
</evidence>